<feature type="compositionally biased region" description="Basic residues" evidence="1">
    <location>
        <begin position="132"/>
        <end position="142"/>
    </location>
</feature>
<dbReference type="EMBL" id="JBHTMM010000043">
    <property type="protein sequence ID" value="MFD1309848.1"/>
    <property type="molecule type" value="Genomic_DNA"/>
</dbReference>
<comment type="caution">
    <text evidence="2">The sequence shown here is derived from an EMBL/GenBank/DDBJ whole genome shotgun (WGS) entry which is preliminary data.</text>
</comment>
<dbReference type="RefSeq" id="WP_381329255.1">
    <property type="nucleotide sequence ID" value="NZ_JBHTMM010000043.1"/>
</dbReference>
<dbReference type="Proteomes" id="UP001597058">
    <property type="component" value="Unassembled WGS sequence"/>
</dbReference>
<feature type="region of interest" description="Disordered" evidence="1">
    <location>
        <begin position="123"/>
        <end position="142"/>
    </location>
</feature>
<sequence length="142" mass="16383">MAGKSWQAHEGDKFVRQLQLRKAYYYENDWRNVPWEQYSYSVVVFTETHWFPITGRQPTTKLGDPAKGLLHSHGPFFENVEDLPHWKPGMRNAADTWQALVPGPLGDGYEAPLDEAELRGLGKRVRDSSNPRTRRRMGSWGV</sequence>
<keyword evidence="3" id="KW-1185">Reference proteome</keyword>
<gene>
    <name evidence="2" type="ORF">ACFQ5X_28805</name>
</gene>
<evidence type="ECO:0000313" key="2">
    <source>
        <dbReference type="EMBL" id="MFD1309848.1"/>
    </source>
</evidence>
<evidence type="ECO:0000256" key="1">
    <source>
        <dbReference type="SAM" id="MobiDB-lite"/>
    </source>
</evidence>
<accession>A0ABW3XK65</accession>
<name>A0ABW3XK65_9ACTN</name>
<proteinExistence type="predicted"/>
<organism evidence="2 3">
    <name type="scientific">Streptomyces kaempferi</name>
    <dbReference type="NCBI Taxonomy" id="333725"/>
    <lineage>
        <taxon>Bacteria</taxon>
        <taxon>Bacillati</taxon>
        <taxon>Actinomycetota</taxon>
        <taxon>Actinomycetes</taxon>
        <taxon>Kitasatosporales</taxon>
        <taxon>Streptomycetaceae</taxon>
        <taxon>Streptomyces</taxon>
    </lineage>
</organism>
<protein>
    <submittedName>
        <fullName evidence="2">Uncharacterized protein</fullName>
    </submittedName>
</protein>
<evidence type="ECO:0000313" key="3">
    <source>
        <dbReference type="Proteomes" id="UP001597058"/>
    </source>
</evidence>
<reference evidence="3" key="1">
    <citation type="journal article" date="2019" name="Int. J. Syst. Evol. Microbiol.">
        <title>The Global Catalogue of Microorganisms (GCM) 10K type strain sequencing project: providing services to taxonomists for standard genome sequencing and annotation.</title>
        <authorList>
            <consortium name="The Broad Institute Genomics Platform"/>
            <consortium name="The Broad Institute Genome Sequencing Center for Infectious Disease"/>
            <person name="Wu L."/>
            <person name="Ma J."/>
        </authorList>
    </citation>
    <scope>NUCLEOTIDE SEQUENCE [LARGE SCALE GENOMIC DNA]</scope>
    <source>
        <strain evidence="3">CGMCC 4.7020</strain>
    </source>
</reference>